<comment type="caution">
    <text evidence="10">The sequence shown here is derived from an EMBL/GenBank/DDBJ whole genome shotgun (WGS) entry which is preliminary data.</text>
</comment>
<name>A0AAN8VD27_9MAGN</name>
<dbReference type="Pfam" id="PF07983">
    <property type="entry name" value="X8"/>
    <property type="match status" value="1"/>
</dbReference>
<accession>A0AAN8VD27</accession>
<evidence type="ECO:0000256" key="6">
    <source>
        <dbReference type="ARBA" id="ARBA00023157"/>
    </source>
</evidence>
<evidence type="ECO:0000256" key="4">
    <source>
        <dbReference type="ARBA" id="ARBA00022729"/>
    </source>
</evidence>
<evidence type="ECO:0000256" key="3">
    <source>
        <dbReference type="ARBA" id="ARBA00022622"/>
    </source>
</evidence>
<dbReference type="AlphaFoldDB" id="A0AAN8VD27"/>
<feature type="domain" description="X8" evidence="9">
    <location>
        <begin position="70"/>
        <end position="155"/>
    </location>
</feature>
<evidence type="ECO:0000256" key="1">
    <source>
        <dbReference type="ARBA" id="ARBA00004609"/>
    </source>
</evidence>
<comment type="subcellular location">
    <subcellularLocation>
        <location evidence="1">Cell membrane</location>
        <topology evidence="1">Lipid-anchor</topology>
        <topology evidence="1">GPI-anchor</topology>
    </subcellularLocation>
</comment>
<proteinExistence type="predicted"/>
<evidence type="ECO:0000313" key="10">
    <source>
        <dbReference type="EMBL" id="KAK6932110.1"/>
    </source>
</evidence>
<dbReference type="SMART" id="SM00768">
    <property type="entry name" value="X8"/>
    <property type="match status" value="1"/>
</dbReference>
<keyword evidence="5" id="KW-0472">Membrane</keyword>
<keyword evidence="8" id="KW-0449">Lipoprotein</keyword>
<dbReference type="Proteomes" id="UP001370490">
    <property type="component" value="Unassembled WGS sequence"/>
</dbReference>
<dbReference type="InterPro" id="IPR012946">
    <property type="entry name" value="X8"/>
</dbReference>
<sequence>MYHVKCMCLWLEPSIWRISNVRILSFLGHYAAVCVMGGGRVQVQEKGDAASQVNTLSPPDGNTTFLNCLTWCVALPWASQDDLDDALDWACGPGKVDCSPIQSGGVCYEPNTIVYHASFAFNTYYQQNGNSDAACYFGGTATLTTKNPSYGKCVYSASGSKSSSGSALSKYKPSSIGWAFTAILLIFCL</sequence>
<dbReference type="GO" id="GO:0009506">
    <property type="term" value="C:plasmodesma"/>
    <property type="evidence" value="ECO:0007669"/>
    <property type="project" value="UniProtKB-ARBA"/>
</dbReference>
<organism evidence="10 11">
    <name type="scientific">Dillenia turbinata</name>
    <dbReference type="NCBI Taxonomy" id="194707"/>
    <lineage>
        <taxon>Eukaryota</taxon>
        <taxon>Viridiplantae</taxon>
        <taxon>Streptophyta</taxon>
        <taxon>Embryophyta</taxon>
        <taxon>Tracheophyta</taxon>
        <taxon>Spermatophyta</taxon>
        <taxon>Magnoliopsida</taxon>
        <taxon>eudicotyledons</taxon>
        <taxon>Gunneridae</taxon>
        <taxon>Pentapetalae</taxon>
        <taxon>Dilleniales</taxon>
        <taxon>Dilleniaceae</taxon>
        <taxon>Dillenia</taxon>
    </lineage>
</organism>
<evidence type="ECO:0000256" key="5">
    <source>
        <dbReference type="ARBA" id="ARBA00023136"/>
    </source>
</evidence>
<evidence type="ECO:0000259" key="9">
    <source>
        <dbReference type="SMART" id="SM00768"/>
    </source>
</evidence>
<evidence type="ECO:0000256" key="8">
    <source>
        <dbReference type="ARBA" id="ARBA00023288"/>
    </source>
</evidence>
<dbReference type="EMBL" id="JBAMMX010000010">
    <property type="protein sequence ID" value="KAK6932110.1"/>
    <property type="molecule type" value="Genomic_DNA"/>
</dbReference>
<keyword evidence="7" id="KW-0325">Glycoprotein</keyword>
<keyword evidence="11" id="KW-1185">Reference proteome</keyword>
<dbReference type="GO" id="GO:0005886">
    <property type="term" value="C:plasma membrane"/>
    <property type="evidence" value="ECO:0007669"/>
    <property type="project" value="UniProtKB-SubCell"/>
</dbReference>
<protein>
    <submittedName>
        <fullName evidence="10">X8 domain</fullName>
    </submittedName>
</protein>
<keyword evidence="4" id="KW-0732">Signal</keyword>
<dbReference type="Gene3D" id="1.20.58.1040">
    <property type="match status" value="1"/>
</dbReference>
<dbReference type="FunFam" id="1.20.58.1040:FF:000001">
    <property type="entry name" value="Glucan endo-1,3-beta-glucosidase 4"/>
    <property type="match status" value="1"/>
</dbReference>
<keyword evidence="3" id="KW-0336">GPI-anchor</keyword>
<reference evidence="10 11" key="1">
    <citation type="submission" date="2023-12" db="EMBL/GenBank/DDBJ databases">
        <title>A high-quality genome assembly for Dillenia turbinata (Dilleniales).</title>
        <authorList>
            <person name="Chanderbali A."/>
        </authorList>
    </citation>
    <scope>NUCLEOTIDE SEQUENCE [LARGE SCALE GENOMIC DNA]</scope>
    <source>
        <strain evidence="10">LSX21</strain>
        <tissue evidence="10">Leaf</tissue>
    </source>
</reference>
<dbReference type="PANTHER" id="PTHR31044">
    <property type="entry name" value="BETA-1,3 GLUCANASE"/>
    <property type="match status" value="1"/>
</dbReference>
<gene>
    <name evidence="10" type="ORF">RJ641_001734</name>
</gene>
<evidence type="ECO:0000256" key="2">
    <source>
        <dbReference type="ARBA" id="ARBA00022475"/>
    </source>
</evidence>
<keyword evidence="2" id="KW-1003">Cell membrane</keyword>
<evidence type="ECO:0000256" key="7">
    <source>
        <dbReference type="ARBA" id="ARBA00023180"/>
    </source>
</evidence>
<evidence type="ECO:0000313" key="11">
    <source>
        <dbReference type="Proteomes" id="UP001370490"/>
    </source>
</evidence>
<dbReference type="PANTHER" id="PTHR31044:SF36">
    <property type="entry name" value="CARBOHYDRATE-BINDING X8 DOMAIN SUPERFAMILY PROTEIN"/>
    <property type="match status" value="1"/>
</dbReference>
<keyword evidence="6" id="KW-1015">Disulfide bond</keyword>
<dbReference type="InterPro" id="IPR044788">
    <property type="entry name" value="X8_dom_prot"/>
</dbReference>
<dbReference type="GO" id="GO:0098552">
    <property type="term" value="C:side of membrane"/>
    <property type="evidence" value="ECO:0007669"/>
    <property type="project" value="UniProtKB-KW"/>
</dbReference>